<dbReference type="STRING" id="1555241.A0A4P9WZS7"/>
<dbReference type="OrthoDB" id="10006023at2759"/>
<feature type="repeat" description="TPR" evidence="8">
    <location>
        <begin position="123"/>
        <end position="156"/>
    </location>
</feature>
<dbReference type="GO" id="GO:0005829">
    <property type="term" value="C:cytosol"/>
    <property type="evidence" value="ECO:0007669"/>
    <property type="project" value="TreeGrafter"/>
</dbReference>
<dbReference type="Pfam" id="PF13414">
    <property type="entry name" value="TPR_11"/>
    <property type="match status" value="1"/>
</dbReference>
<sequence>LGHALQASDDDVLAARAFEQAIAQNPQRLEAWMALAVTRTNQGLWAEAHTCLLAVDDAPPSYQSRHNLIIANFMGAARSAYHAGEYDPDLQVALGVLFNISQEYAKAADCFQTVVTHATSAEPMSWSRLGASHANAGRHAEAVDAYRRAIAISPRNARARYNLALSLIRNPSSSSSSSGAVGALRVPEHTWATLRGYCAGPLERPDLVALCDR</sequence>
<dbReference type="InterPro" id="IPR011990">
    <property type="entry name" value="TPR-like_helical_dom_sf"/>
</dbReference>
<dbReference type="SMART" id="SM00028">
    <property type="entry name" value="TPR"/>
    <property type="match status" value="2"/>
</dbReference>
<dbReference type="AlphaFoldDB" id="A0A4P9WZS7"/>
<dbReference type="PROSITE" id="PS50005">
    <property type="entry name" value="TPR"/>
    <property type="match status" value="1"/>
</dbReference>
<dbReference type="PANTHER" id="PTHR10130">
    <property type="entry name" value="PEROXISOMAL TARGETING SIGNAL 1 RECEPTOR PEX5"/>
    <property type="match status" value="1"/>
</dbReference>
<gene>
    <name evidence="9" type="ORF">CXG81DRAFT_4400</name>
</gene>
<evidence type="ECO:0000313" key="9">
    <source>
        <dbReference type="EMBL" id="RKO98981.1"/>
    </source>
</evidence>
<dbReference type="Proteomes" id="UP000274922">
    <property type="component" value="Unassembled WGS sequence"/>
</dbReference>
<dbReference type="Gene3D" id="1.25.40.10">
    <property type="entry name" value="Tetratricopeptide repeat domain"/>
    <property type="match status" value="1"/>
</dbReference>
<organism evidence="9 10">
    <name type="scientific">Caulochytrium protostelioides</name>
    <dbReference type="NCBI Taxonomy" id="1555241"/>
    <lineage>
        <taxon>Eukaryota</taxon>
        <taxon>Fungi</taxon>
        <taxon>Fungi incertae sedis</taxon>
        <taxon>Chytridiomycota</taxon>
        <taxon>Chytridiomycota incertae sedis</taxon>
        <taxon>Chytridiomycetes</taxon>
        <taxon>Caulochytriales</taxon>
        <taxon>Caulochytriaceae</taxon>
        <taxon>Caulochytrium</taxon>
    </lineage>
</organism>
<keyword evidence="10" id="KW-1185">Reference proteome</keyword>
<dbReference type="EMBL" id="ML014335">
    <property type="protein sequence ID" value="RKO98981.1"/>
    <property type="molecule type" value="Genomic_DNA"/>
</dbReference>
<evidence type="ECO:0000256" key="3">
    <source>
        <dbReference type="ARBA" id="ARBA00005348"/>
    </source>
</evidence>
<evidence type="ECO:0008006" key="11">
    <source>
        <dbReference type="Google" id="ProtNLM"/>
    </source>
</evidence>
<evidence type="ECO:0000256" key="4">
    <source>
        <dbReference type="ARBA" id="ARBA00022490"/>
    </source>
</evidence>
<proteinExistence type="inferred from homology"/>
<dbReference type="InterPro" id="IPR019734">
    <property type="entry name" value="TPR_rpt"/>
</dbReference>
<dbReference type="GO" id="GO:0005778">
    <property type="term" value="C:peroxisomal membrane"/>
    <property type="evidence" value="ECO:0007669"/>
    <property type="project" value="TreeGrafter"/>
</dbReference>
<keyword evidence="6 8" id="KW-0802">TPR repeat</keyword>
<name>A0A4P9WZS7_9FUNG</name>
<evidence type="ECO:0000256" key="6">
    <source>
        <dbReference type="ARBA" id="ARBA00022803"/>
    </source>
</evidence>
<feature type="non-terminal residue" evidence="9">
    <location>
        <position position="213"/>
    </location>
</feature>
<protein>
    <recommendedName>
        <fullName evidence="11">TPR-like protein</fullName>
    </recommendedName>
</protein>
<evidence type="ECO:0000256" key="2">
    <source>
        <dbReference type="ARBA" id="ARBA00004496"/>
    </source>
</evidence>
<comment type="subcellular location">
    <subcellularLocation>
        <location evidence="2">Cytoplasm</location>
    </subcellularLocation>
    <subcellularLocation>
        <location evidence="1">Peroxisome</location>
    </subcellularLocation>
</comment>
<evidence type="ECO:0000256" key="5">
    <source>
        <dbReference type="ARBA" id="ARBA00022737"/>
    </source>
</evidence>
<evidence type="ECO:0000313" key="10">
    <source>
        <dbReference type="Proteomes" id="UP000274922"/>
    </source>
</evidence>
<dbReference type="InterPro" id="IPR024111">
    <property type="entry name" value="PEX5/PEX5L"/>
</dbReference>
<comment type="similarity">
    <text evidence="3">Belongs to the peroxisomal targeting signal receptor family.</text>
</comment>
<evidence type="ECO:0000256" key="7">
    <source>
        <dbReference type="ARBA" id="ARBA00023140"/>
    </source>
</evidence>
<evidence type="ECO:0000256" key="1">
    <source>
        <dbReference type="ARBA" id="ARBA00004275"/>
    </source>
</evidence>
<dbReference type="PANTHER" id="PTHR10130:SF0">
    <property type="entry name" value="GH08708P"/>
    <property type="match status" value="1"/>
</dbReference>
<feature type="non-terminal residue" evidence="9">
    <location>
        <position position="1"/>
    </location>
</feature>
<dbReference type="GO" id="GO:0016560">
    <property type="term" value="P:protein import into peroxisome matrix, docking"/>
    <property type="evidence" value="ECO:0007669"/>
    <property type="project" value="TreeGrafter"/>
</dbReference>
<dbReference type="GO" id="GO:0005052">
    <property type="term" value="F:peroxisome matrix targeting signal-1 binding"/>
    <property type="evidence" value="ECO:0007669"/>
    <property type="project" value="TreeGrafter"/>
</dbReference>
<dbReference type="SUPFAM" id="SSF48452">
    <property type="entry name" value="TPR-like"/>
    <property type="match status" value="1"/>
</dbReference>
<reference evidence="10" key="1">
    <citation type="journal article" date="2018" name="Nat. Microbiol.">
        <title>Leveraging single-cell genomics to expand the fungal tree of life.</title>
        <authorList>
            <person name="Ahrendt S.R."/>
            <person name="Quandt C.A."/>
            <person name="Ciobanu D."/>
            <person name="Clum A."/>
            <person name="Salamov A."/>
            <person name="Andreopoulos B."/>
            <person name="Cheng J.F."/>
            <person name="Woyke T."/>
            <person name="Pelin A."/>
            <person name="Henrissat B."/>
            <person name="Reynolds N.K."/>
            <person name="Benny G.L."/>
            <person name="Smith M.E."/>
            <person name="James T.Y."/>
            <person name="Grigoriev I.V."/>
        </authorList>
    </citation>
    <scope>NUCLEOTIDE SEQUENCE [LARGE SCALE GENOMIC DNA]</scope>
    <source>
        <strain evidence="10">ATCC 52028</strain>
    </source>
</reference>
<keyword evidence="4" id="KW-0963">Cytoplasm</keyword>
<dbReference type="Pfam" id="PF14559">
    <property type="entry name" value="TPR_19"/>
    <property type="match status" value="1"/>
</dbReference>
<accession>A0A4P9WZS7</accession>
<keyword evidence="7" id="KW-0576">Peroxisome</keyword>
<evidence type="ECO:0000256" key="8">
    <source>
        <dbReference type="PROSITE-ProRule" id="PRU00339"/>
    </source>
</evidence>
<keyword evidence="5" id="KW-0677">Repeat</keyword>